<name>A0AAD6AC47_9TELE</name>
<accession>A0AAD6AC47</accession>
<comment type="caution">
    <text evidence="2">The sequence shown here is derived from an EMBL/GenBank/DDBJ whole genome shotgun (WGS) entry which is preliminary data.</text>
</comment>
<protein>
    <submittedName>
        <fullName evidence="2">Uncharacterized protein</fullName>
    </submittedName>
</protein>
<sequence length="88" mass="9559">MLAGRKRRHVCHQSGRVTSPRRPVTAAGPQVSEGVAVKRPDDPLESQEALSNNTVNQKALWRDGSPSGGLRLGARLHSRSLPYLLVPL</sequence>
<dbReference type="EMBL" id="JAPTMU010000088">
    <property type="protein sequence ID" value="KAJ4922066.1"/>
    <property type="molecule type" value="Genomic_DNA"/>
</dbReference>
<dbReference type="AlphaFoldDB" id="A0AAD6AC47"/>
<proteinExistence type="predicted"/>
<evidence type="ECO:0000313" key="3">
    <source>
        <dbReference type="Proteomes" id="UP001219934"/>
    </source>
</evidence>
<keyword evidence="3" id="KW-1185">Reference proteome</keyword>
<evidence type="ECO:0000313" key="2">
    <source>
        <dbReference type="EMBL" id="KAJ4922066.1"/>
    </source>
</evidence>
<feature type="region of interest" description="Disordered" evidence="1">
    <location>
        <begin position="1"/>
        <end position="31"/>
    </location>
</feature>
<dbReference type="Proteomes" id="UP001219934">
    <property type="component" value="Unassembled WGS sequence"/>
</dbReference>
<evidence type="ECO:0000256" key="1">
    <source>
        <dbReference type="SAM" id="MobiDB-lite"/>
    </source>
</evidence>
<organism evidence="2 3">
    <name type="scientific">Pogonophryne albipinna</name>
    <dbReference type="NCBI Taxonomy" id="1090488"/>
    <lineage>
        <taxon>Eukaryota</taxon>
        <taxon>Metazoa</taxon>
        <taxon>Chordata</taxon>
        <taxon>Craniata</taxon>
        <taxon>Vertebrata</taxon>
        <taxon>Euteleostomi</taxon>
        <taxon>Actinopterygii</taxon>
        <taxon>Neopterygii</taxon>
        <taxon>Teleostei</taxon>
        <taxon>Neoteleostei</taxon>
        <taxon>Acanthomorphata</taxon>
        <taxon>Eupercaria</taxon>
        <taxon>Perciformes</taxon>
        <taxon>Notothenioidei</taxon>
        <taxon>Pogonophryne</taxon>
    </lineage>
</organism>
<gene>
    <name evidence="2" type="ORF">JOQ06_022503</name>
</gene>
<reference evidence="2" key="1">
    <citation type="submission" date="2022-11" db="EMBL/GenBank/DDBJ databases">
        <title>Chromosome-level genome of Pogonophryne albipinna.</title>
        <authorList>
            <person name="Jo E."/>
        </authorList>
    </citation>
    <scope>NUCLEOTIDE SEQUENCE</scope>
    <source>
        <strain evidence="2">SGF0006</strain>
        <tissue evidence="2">Muscle</tissue>
    </source>
</reference>
<feature type="compositionally biased region" description="Basic residues" evidence="1">
    <location>
        <begin position="1"/>
        <end position="11"/>
    </location>
</feature>